<evidence type="ECO:0000256" key="1">
    <source>
        <dbReference type="ARBA" id="ARBA00023002"/>
    </source>
</evidence>
<dbReference type="InterPro" id="IPR036291">
    <property type="entry name" value="NAD(P)-bd_dom_sf"/>
</dbReference>
<keyword evidence="7" id="KW-1185">Reference proteome</keyword>
<accession>A0AAW1Q6X3</accession>
<dbReference type="Pfam" id="PF00389">
    <property type="entry name" value="2-Hacid_dh"/>
    <property type="match status" value="1"/>
</dbReference>
<dbReference type="GO" id="GO:0051287">
    <property type="term" value="F:NAD binding"/>
    <property type="evidence" value="ECO:0007669"/>
    <property type="project" value="InterPro"/>
</dbReference>
<dbReference type="EMBL" id="JALJOR010000005">
    <property type="protein sequence ID" value="KAK9816443.1"/>
    <property type="molecule type" value="Genomic_DNA"/>
</dbReference>
<keyword evidence="1 3" id="KW-0560">Oxidoreductase</keyword>
<evidence type="ECO:0008006" key="8">
    <source>
        <dbReference type="Google" id="ProtNLM"/>
    </source>
</evidence>
<comment type="caution">
    <text evidence="6">The sequence shown here is derived from an EMBL/GenBank/DDBJ whole genome shotgun (WGS) entry which is preliminary data.</text>
</comment>
<feature type="domain" description="D-isomer specific 2-hydroxyacid dehydrogenase NAD-binding" evidence="5">
    <location>
        <begin position="222"/>
        <end position="380"/>
    </location>
</feature>
<evidence type="ECO:0000313" key="7">
    <source>
        <dbReference type="Proteomes" id="UP001489004"/>
    </source>
</evidence>
<evidence type="ECO:0000313" key="6">
    <source>
        <dbReference type="EMBL" id="KAK9816443.1"/>
    </source>
</evidence>
<gene>
    <name evidence="6" type="ORF">WJX72_000288</name>
</gene>
<dbReference type="Gene3D" id="3.40.50.720">
    <property type="entry name" value="NAD(P)-binding Rossmann-like Domain"/>
    <property type="match status" value="2"/>
</dbReference>
<feature type="domain" description="D-isomer specific 2-hydroxyacid dehydrogenase catalytic" evidence="4">
    <location>
        <begin position="136"/>
        <end position="411"/>
    </location>
</feature>
<dbReference type="InterPro" id="IPR006139">
    <property type="entry name" value="D-isomer_2_OHA_DH_cat_dom"/>
</dbReference>
<evidence type="ECO:0000259" key="5">
    <source>
        <dbReference type="Pfam" id="PF02826"/>
    </source>
</evidence>
<evidence type="ECO:0000259" key="4">
    <source>
        <dbReference type="Pfam" id="PF00389"/>
    </source>
</evidence>
<dbReference type="Pfam" id="PF02826">
    <property type="entry name" value="2-Hacid_dh_C"/>
    <property type="match status" value="1"/>
</dbReference>
<dbReference type="CDD" id="cd05300">
    <property type="entry name" value="2-Hacid_dh_1"/>
    <property type="match status" value="1"/>
</dbReference>
<dbReference type="Proteomes" id="UP001489004">
    <property type="component" value="Unassembled WGS sequence"/>
</dbReference>
<dbReference type="SUPFAM" id="SSF51735">
    <property type="entry name" value="NAD(P)-binding Rossmann-fold domains"/>
    <property type="match status" value="1"/>
</dbReference>
<dbReference type="SUPFAM" id="SSF52283">
    <property type="entry name" value="Formate/glycerate dehydrogenase catalytic domain-like"/>
    <property type="match status" value="1"/>
</dbReference>
<dbReference type="GO" id="GO:0016616">
    <property type="term" value="F:oxidoreductase activity, acting on the CH-OH group of donors, NAD or NADP as acceptor"/>
    <property type="evidence" value="ECO:0007669"/>
    <property type="project" value="InterPro"/>
</dbReference>
<reference evidence="6 7" key="1">
    <citation type="journal article" date="2024" name="Nat. Commun.">
        <title>Phylogenomics reveals the evolutionary origins of lichenization in chlorophyte algae.</title>
        <authorList>
            <person name="Puginier C."/>
            <person name="Libourel C."/>
            <person name="Otte J."/>
            <person name="Skaloud P."/>
            <person name="Haon M."/>
            <person name="Grisel S."/>
            <person name="Petersen M."/>
            <person name="Berrin J.G."/>
            <person name="Delaux P.M."/>
            <person name="Dal Grande F."/>
            <person name="Keller J."/>
        </authorList>
    </citation>
    <scope>NUCLEOTIDE SEQUENCE [LARGE SCALE GENOMIC DNA]</scope>
    <source>
        <strain evidence="6 7">SAG 2043</strain>
    </source>
</reference>
<comment type="similarity">
    <text evidence="3">Belongs to the D-isomer specific 2-hydroxyacid dehydrogenase family.</text>
</comment>
<dbReference type="AlphaFoldDB" id="A0AAW1Q6X3"/>
<organism evidence="6 7">
    <name type="scientific">[Myrmecia] bisecta</name>
    <dbReference type="NCBI Taxonomy" id="41462"/>
    <lineage>
        <taxon>Eukaryota</taxon>
        <taxon>Viridiplantae</taxon>
        <taxon>Chlorophyta</taxon>
        <taxon>core chlorophytes</taxon>
        <taxon>Trebouxiophyceae</taxon>
        <taxon>Trebouxiales</taxon>
        <taxon>Trebouxiaceae</taxon>
        <taxon>Myrmecia</taxon>
    </lineage>
</organism>
<evidence type="ECO:0000256" key="3">
    <source>
        <dbReference type="RuleBase" id="RU003719"/>
    </source>
</evidence>
<dbReference type="InterPro" id="IPR006140">
    <property type="entry name" value="D-isomer_DH_NAD-bd"/>
</dbReference>
<dbReference type="PANTHER" id="PTHR43333:SF1">
    <property type="entry name" value="D-ISOMER SPECIFIC 2-HYDROXYACID DEHYDROGENASE NAD-BINDING DOMAIN-CONTAINING PROTEIN"/>
    <property type="match status" value="1"/>
</dbReference>
<dbReference type="PANTHER" id="PTHR43333">
    <property type="entry name" value="2-HACID_DH_C DOMAIN-CONTAINING PROTEIN"/>
    <property type="match status" value="1"/>
</dbReference>
<evidence type="ECO:0000256" key="2">
    <source>
        <dbReference type="ARBA" id="ARBA00023027"/>
    </source>
</evidence>
<sequence length="417" mass="46180">MTAVQFHVSKISIPPEDCRTIEAVADQHSCMLVRHVTKLAVTCQVSQPFLLPLTGRSTYPIPFSRNSRLQRTQRTHKACRVENMGAAAAEEAKAHILVLTDPEAPELEVLEKLPQGARVVAIAKDLEGLKGLSQDEWDSVNVLVRGGFKNIVKDVWPKLKNLQWVHSTPVGVDSLLFDELVHSATVVTNSRGCYSNSLAEFAVASCKWFALDMPRMLAQKKARIFEAFDVEELRGKTMGVVGYGDIGQTCAALGRAFQMNLIAVRRRTELTQKEHEQHLKVYPPNQLHRLMAESDYVVLALPATPATKHMINKAAIAAMKPTGVLVNVGRGSTLVEAALVEALQEGRIKGAALDVFEVEPLPTESPLWDLPNVLMTPHTADRTKQFQHDAMEVFVANLKRFLAGEELQFLVDKHVGY</sequence>
<protein>
    <recommendedName>
        <fullName evidence="8">D-isomer specific 2-hydroxyacid dehydrogenase NAD-binding domain-containing protein</fullName>
    </recommendedName>
</protein>
<proteinExistence type="inferred from homology"/>
<name>A0AAW1Q6X3_9CHLO</name>
<keyword evidence="2" id="KW-0520">NAD</keyword>